<accession>A0A6P8BLP0</accession>
<dbReference type="RefSeq" id="XP_030988031.1">
    <property type="nucleotide sequence ID" value="XM_031122673.1"/>
</dbReference>
<reference evidence="2" key="3">
    <citation type="submission" date="2025-08" db="UniProtKB">
        <authorList>
            <consortium name="RefSeq"/>
        </authorList>
    </citation>
    <scope>IDENTIFICATION</scope>
    <source>
        <strain evidence="2">NI907</strain>
    </source>
</reference>
<dbReference type="AlphaFoldDB" id="A0A6P8BLP0"/>
<dbReference type="Proteomes" id="UP000515153">
    <property type="component" value="Unplaced"/>
</dbReference>
<reference evidence="2" key="2">
    <citation type="submission" date="2019-10" db="EMBL/GenBank/DDBJ databases">
        <authorList>
            <consortium name="NCBI Genome Project"/>
        </authorList>
    </citation>
    <scope>NUCLEOTIDE SEQUENCE</scope>
    <source>
        <strain evidence="2">NI907</strain>
    </source>
</reference>
<dbReference type="GeneID" id="41957584"/>
<name>A0A6P8BLP0_PYRGI</name>
<reference evidence="2" key="1">
    <citation type="journal article" date="2019" name="Mol. Biol. Evol.">
        <title>Blast fungal genomes show frequent chromosomal changes, gene gains and losses, and effector gene turnover.</title>
        <authorList>
            <person name="Gomez Luciano L.B."/>
            <person name="Jason Tsai I."/>
            <person name="Chuma I."/>
            <person name="Tosa Y."/>
            <person name="Chen Y.H."/>
            <person name="Li J.Y."/>
            <person name="Li M.Y."/>
            <person name="Jade Lu M.Y."/>
            <person name="Nakayashiki H."/>
            <person name="Li W.H."/>
        </authorList>
    </citation>
    <scope>NUCLEOTIDE SEQUENCE</scope>
    <source>
        <strain evidence="2">NI907</strain>
    </source>
</reference>
<gene>
    <name evidence="2" type="ORF">PgNI_02611</name>
</gene>
<sequence>MLDMSIHAAKIFLQDLYKSLLSVGLSPLIVNWDPTRVYSLQDKNIIFLFELEKPFWRDLVAAPDGTGETSFLSVRDLILSSENMIWITGFADPAAEMVVGIARVVRNENPGLNFRTINIFDTLNTRAAELVSKCFVLRGATQPDNTEFKLD</sequence>
<protein>
    <submittedName>
        <fullName evidence="2">Uncharacterized protein</fullName>
    </submittedName>
</protein>
<organism evidence="1 2">
    <name type="scientific">Pyricularia grisea</name>
    <name type="common">Crabgrass-specific blast fungus</name>
    <name type="synonym">Magnaporthe grisea</name>
    <dbReference type="NCBI Taxonomy" id="148305"/>
    <lineage>
        <taxon>Eukaryota</taxon>
        <taxon>Fungi</taxon>
        <taxon>Dikarya</taxon>
        <taxon>Ascomycota</taxon>
        <taxon>Pezizomycotina</taxon>
        <taxon>Sordariomycetes</taxon>
        <taxon>Sordariomycetidae</taxon>
        <taxon>Magnaporthales</taxon>
        <taxon>Pyriculariaceae</taxon>
        <taxon>Pyricularia</taxon>
    </lineage>
</organism>
<dbReference type="KEGG" id="pgri:PgNI_02611"/>
<evidence type="ECO:0000313" key="1">
    <source>
        <dbReference type="Proteomes" id="UP000515153"/>
    </source>
</evidence>
<keyword evidence="1" id="KW-1185">Reference proteome</keyword>
<evidence type="ECO:0000313" key="2">
    <source>
        <dbReference type="RefSeq" id="XP_030988031.1"/>
    </source>
</evidence>
<proteinExistence type="predicted"/>